<keyword evidence="5 9" id="KW-0418">Kinase</keyword>
<evidence type="ECO:0000259" key="7">
    <source>
        <dbReference type="Pfam" id="PF00288"/>
    </source>
</evidence>
<feature type="domain" description="GHMP kinase N-terminal" evidence="7">
    <location>
        <begin position="74"/>
        <end position="158"/>
    </location>
</feature>
<accession>U5KL86</accession>
<evidence type="ECO:0000256" key="5">
    <source>
        <dbReference type="ARBA" id="ARBA00022777"/>
    </source>
</evidence>
<dbReference type="Gene3D" id="3.30.70.890">
    <property type="entry name" value="GHMP kinase, C-terminal domain"/>
    <property type="match status" value="1"/>
</dbReference>
<dbReference type="SUPFAM" id="SSF55060">
    <property type="entry name" value="GHMP Kinase, C-terminal domain"/>
    <property type="match status" value="1"/>
</dbReference>
<dbReference type="Pfam" id="PF00288">
    <property type="entry name" value="GHMP_kinases_N"/>
    <property type="match status" value="1"/>
</dbReference>
<evidence type="ECO:0000256" key="3">
    <source>
        <dbReference type="ARBA" id="ARBA00022697"/>
    </source>
</evidence>
<dbReference type="PANTHER" id="PTHR20861">
    <property type="entry name" value="HOMOSERINE/4-DIPHOSPHOCYTIDYL-2-C-METHYL-D-ERYTHRITOL KINASE"/>
    <property type="match status" value="1"/>
</dbReference>
<dbReference type="Pfam" id="PF08544">
    <property type="entry name" value="GHMP_kinases_C"/>
    <property type="match status" value="1"/>
</dbReference>
<dbReference type="InterPro" id="IPR000870">
    <property type="entry name" value="Homoserine_kinase"/>
</dbReference>
<evidence type="ECO:0000259" key="8">
    <source>
        <dbReference type="Pfam" id="PF08544"/>
    </source>
</evidence>
<evidence type="ECO:0000256" key="6">
    <source>
        <dbReference type="ARBA" id="ARBA00022840"/>
    </source>
</evidence>
<feature type="domain" description="GHMP kinase C-terminal" evidence="8">
    <location>
        <begin position="228"/>
        <end position="312"/>
    </location>
</feature>
<dbReference type="SUPFAM" id="SSF54211">
    <property type="entry name" value="Ribosomal protein S5 domain 2-like"/>
    <property type="match status" value="1"/>
</dbReference>
<keyword evidence="2 9" id="KW-0808">Transferase</keyword>
<dbReference type="GO" id="GO:0009088">
    <property type="term" value="P:threonine biosynthetic process"/>
    <property type="evidence" value="ECO:0007669"/>
    <property type="project" value="UniProtKB-KW"/>
</dbReference>
<dbReference type="GO" id="GO:0005524">
    <property type="term" value="F:ATP binding"/>
    <property type="evidence" value="ECO:0007669"/>
    <property type="project" value="UniProtKB-KW"/>
</dbReference>
<dbReference type="PANTHER" id="PTHR20861:SF1">
    <property type="entry name" value="HOMOSERINE KINASE"/>
    <property type="match status" value="1"/>
</dbReference>
<dbReference type="PRINTS" id="PR00958">
    <property type="entry name" value="HOMSERKINASE"/>
</dbReference>
<dbReference type="HAMAP" id="MF_00384">
    <property type="entry name" value="Homoser_kinase"/>
    <property type="match status" value="1"/>
</dbReference>
<dbReference type="AlphaFoldDB" id="U5KL86"/>
<keyword evidence="6" id="KW-0067">ATP-binding</keyword>
<evidence type="ECO:0000256" key="4">
    <source>
        <dbReference type="ARBA" id="ARBA00022741"/>
    </source>
</evidence>
<dbReference type="EMBL" id="KC545097">
    <property type="protein sequence ID" value="AGT02627.1"/>
    <property type="molecule type" value="Genomic_DNA"/>
</dbReference>
<dbReference type="InterPro" id="IPR020568">
    <property type="entry name" value="Ribosomal_Su5_D2-typ_SF"/>
</dbReference>
<dbReference type="InterPro" id="IPR013750">
    <property type="entry name" value="GHMP_kinase_C_dom"/>
</dbReference>
<evidence type="ECO:0000313" key="9">
    <source>
        <dbReference type="EMBL" id="AGT02627.1"/>
    </source>
</evidence>
<dbReference type="GO" id="GO:0004413">
    <property type="term" value="F:homoserine kinase activity"/>
    <property type="evidence" value="ECO:0007669"/>
    <property type="project" value="UniProtKB-EC"/>
</dbReference>
<keyword evidence="4" id="KW-0547">Nucleotide-binding</keyword>
<keyword evidence="1" id="KW-0028">Amino-acid biosynthesis</keyword>
<dbReference type="InterPro" id="IPR006204">
    <property type="entry name" value="GHMP_kinase_N_dom"/>
</dbReference>
<dbReference type="EC" id="2.7.1.39" evidence="9"/>
<dbReference type="InterPro" id="IPR014721">
    <property type="entry name" value="Ribsml_uS5_D2-typ_fold_subgr"/>
</dbReference>
<protein>
    <submittedName>
        <fullName evidence="9">Homoserine kinase</fullName>
        <ecNumber evidence="9">2.7.1.39</ecNumber>
    </submittedName>
</protein>
<dbReference type="NCBIfam" id="TIGR00191">
    <property type="entry name" value="thrB"/>
    <property type="match status" value="1"/>
</dbReference>
<reference evidence="9" key="1">
    <citation type="submission" date="2013-01" db="EMBL/GenBank/DDBJ databases">
        <title>Genomic Cooperation Between Trypanosomatids and Their Bacterial Endosymbionts in the Synthesis of Essential Amino Acids Heavily Influenced by Multiple Lateral Gene Transfer Events.</title>
        <authorList>
            <person name="Alves J.M.P."/>
            <person name="Klein C."/>
            <person name="Maia da Silva F."/>
            <person name="Costa Martins A.G."/>
            <person name="Serrano M.G."/>
            <person name="Buck G.A."/>
            <person name="Vasconcelos A.T.R."/>
            <person name="France-Sagot M."/>
            <person name="Teixeira M.M.G."/>
            <person name="Motta M.C.M."/>
            <person name="Camargo E.P."/>
        </authorList>
    </citation>
    <scope>NUCLEOTIDE SEQUENCE</scope>
</reference>
<evidence type="ECO:0000256" key="1">
    <source>
        <dbReference type="ARBA" id="ARBA00022605"/>
    </source>
</evidence>
<sequence>MSASGTPLHSLTDIPPTKVSLRVPATTANLGPGYDTLGMAMSIFMDLTVEVADTYSFEVEGEGKEHISTENNLLTDTCRIAFEKYAKKPMPPLRFSMHNNIPFGCGCGSSSAAAVAGFVAGMLLAGFTMETRGQEELLAVIAKIEGHPDNAAPAIYGGIQLGCKRESGDDVSFVTSRVPTPPNLSIVLFTPLKLMKASTDVTRSLVPQTAALSDAIHNISRSSLLVLALCSNRLELLKDCSDRLHENYRADALYPHYRPCAKAATEAGAEYAFLSGAGPTVCAFVSGRRGDILTQPERERRVEQVAHAMIEAAKAAGVEGRAIITMPSDLGVHLSGVHSSSPNVSYVNI</sequence>
<organism evidence="9">
    <name type="scientific">Strigomonas oncopelti</name>
    <name type="common">Parasitic flagellate</name>
    <name type="synonym">Crithidia oncopelti</name>
    <dbReference type="NCBI Taxonomy" id="5657"/>
    <lineage>
        <taxon>Eukaryota</taxon>
        <taxon>Discoba</taxon>
        <taxon>Euglenozoa</taxon>
        <taxon>Kinetoplastea</taxon>
        <taxon>Metakinetoplastina</taxon>
        <taxon>Trypanosomatida</taxon>
        <taxon>Trypanosomatidae</taxon>
        <taxon>Strigomonadinae</taxon>
        <taxon>Strigomonas</taxon>
    </lineage>
</organism>
<evidence type="ECO:0000256" key="2">
    <source>
        <dbReference type="ARBA" id="ARBA00022679"/>
    </source>
</evidence>
<keyword evidence="3" id="KW-0791">Threonine biosynthesis</keyword>
<name>U5KL86_STROO</name>
<proteinExistence type="inferred from homology"/>
<dbReference type="PIRSF" id="PIRSF000676">
    <property type="entry name" value="Homoser_kin"/>
    <property type="match status" value="1"/>
</dbReference>
<dbReference type="InterPro" id="IPR036554">
    <property type="entry name" value="GHMP_kinase_C_sf"/>
</dbReference>
<dbReference type="Gene3D" id="3.30.230.10">
    <property type="match status" value="1"/>
</dbReference>